<gene>
    <name evidence="2" type="ORF">OF122_13215</name>
</gene>
<name>A0ABY6INK3_9HYPH</name>
<dbReference type="InterPro" id="IPR018306">
    <property type="entry name" value="Phage_T5_Orf172_DNA-bd"/>
</dbReference>
<proteinExistence type="predicted"/>
<dbReference type="Proteomes" id="UP001163882">
    <property type="component" value="Chromosome"/>
</dbReference>
<feature type="domain" description="Bacteriophage T5 Orf172 DNA-binding" evidence="1">
    <location>
        <begin position="33"/>
        <end position="106"/>
    </location>
</feature>
<protein>
    <submittedName>
        <fullName evidence="2">GIY-YIG nuclease family protein</fullName>
    </submittedName>
</protein>
<keyword evidence="3" id="KW-1185">Reference proteome</keyword>
<dbReference type="RefSeq" id="WP_264224683.1">
    <property type="nucleotide sequence ID" value="NZ_CP107716.1"/>
</dbReference>
<evidence type="ECO:0000313" key="2">
    <source>
        <dbReference type="EMBL" id="UYQ71019.1"/>
    </source>
</evidence>
<dbReference type="SMART" id="SM00974">
    <property type="entry name" value="T5orf172"/>
    <property type="match status" value="1"/>
</dbReference>
<dbReference type="Pfam" id="PF13455">
    <property type="entry name" value="MUG113"/>
    <property type="match status" value="1"/>
</dbReference>
<accession>A0ABY6INK3</accession>
<evidence type="ECO:0000313" key="3">
    <source>
        <dbReference type="Proteomes" id="UP001163882"/>
    </source>
</evidence>
<reference evidence="2" key="1">
    <citation type="submission" date="2022-10" db="EMBL/GenBank/DDBJ databases">
        <title>YIM 151497 complete genome.</title>
        <authorList>
            <person name="Chen X."/>
        </authorList>
    </citation>
    <scope>NUCLEOTIDE SEQUENCE</scope>
    <source>
        <strain evidence="2">YIM 151497</strain>
    </source>
</reference>
<sequence length="156" mass="18013">MSLLTPAQVRAGKKRDYRIDRAKLMTLYFVGCADDPFHMKIGVTTDLDVRMNRLQSANPLLLKAHWAFTAHIDVERAIHEKLAKYHVRGEWFLNEDGAIWSFGEKLFNRVTARLYRAAGLPPETLPSDDLDFFWSKYYSHRLTLKDVAACEPEALE</sequence>
<organism evidence="2 3">
    <name type="scientific">Pelagibacterium flavum</name>
    <dbReference type="NCBI Taxonomy" id="2984530"/>
    <lineage>
        <taxon>Bacteria</taxon>
        <taxon>Pseudomonadati</taxon>
        <taxon>Pseudomonadota</taxon>
        <taxon>Alphaproteobacteria</taxon>
        <taxon>Hyphomicrobiales</taxon>
        <taxon>Devosiaceae</taxon>
        <taxon>Pelagibacterium</taxon>
    </lineage>
</organism>
<evidence type="ECO:0000259" key="1">
    <source>
        <dbReference type="SMART" id="SM00974"/>
    </source>
</evidence>
<dbReference type="EMBL" id="CP107716">
    <property type="protein sequence ID" value="UYQ71019.1"/>
    <property type="molecule type" value="Genomic_DNA"/>
</dbReference>